<organism evidence="1 2">
    <name type="scientific">Flavobacterium pisciphilum</name>
    <dbReference type="NCBI Taxonomy" id="2893755"/>
    <lineage>
        <taxon>Bacteria</taxon>
        <taxon>Pseudomonadati</taxon>
        <taxon>Bacteroidota</taxon>
        <taxon>Flavobacteriia</taxon>
        <taxon>Flavobacteriales</taxon>
        <taxon>Flavobacteriaceae</taxon>
        <taxon>Flavobacterium</taxon>
    </lineage>
</organism>
<protein>
    <submittedName>
        <fullName evidence="1">Uncharacterized protein</fullName>
    </submittedName>
</protein>
<reference evidence="1" key="1">
    <citation type="submission" date="2021-11" db="EMBL/GenBank/DDBJ databases">
        <title>Description of novel Flavobacterium species.</title>
        <authorList>
            <person name="Saticioglu I.B."/>
            <person name="Ay H."/>
            <person name="Altun S."/>
            <person name="Duman M."/>
        </authorList>
    </citation>
    <scope>NUCLEOTIDE SEQUENCE</scope>
    <source>
        <strain evidence="1">F-65</strain>
    </source>
</reference>
<name>A0ABS8MR44_9FLAO</name>
<proteinExistence type="predicted"/>
<sequence>MFKTVAHQTLENRNNDEYVEANGPFSVQNIKESFLGEGCYFWDNHLELAKFWGEVHCNNKYIVCESKFVLPKNDFLDLVGSREDQIHFLDLVEKLKMTGEALGKIIGALKDLELKKKGIFPYKAIRAVDNLAKNKFEQVKYKFSDDNNKKNYSILTPMYIICLFEKNELILPTYDVIYSV</sequence>
<gene>
    <name evidence="1" type="ORF">LNQ49_06420</name>
</gene>
<dbReference type="RefSeq" id="WP_229987853.1">
    <property type="nucleotide sequence ID" value="NZ_JAJJMO010000001.1"/>
</dbReference>
<dbReference type="EMBL" id="JAJJMO010000001">
    <property type="protein sequence ID" value="MCC9071227.1"/>
    <property type="molecule type" value="Genomic_DNA"/>
</dbReference>
<accession>A0ABS8MR44</accession>
<evidence type="ECO:0000313" key="1">
    <source>
        <dbReference type="EMBL" id="MCC9071227.1"/>
    </source>
</evidence>
<keyword evidence="2" id="KW-1185">Reference proteome</keyword>
<dbReference type="Proteomes" id="UP001430919">
    <property type="component" value="Unassembled WGS sequence"/>
</dbReference>
<comment type="caution">
    <text evidence="1">The sequence shown here is derived from an EMBL/GenBank/DDBJ whole genome shotgun (WGS) entry which is preliminary data.</text>
</comment>
<evidence type="ECO:0000313" key="2">
    <source>
        <dbReference type="Proteomes" id="UP001430919"/>
    </source>
</evidence>